<evidence type="ECO:0000313" key="3">
    <source>
        <dbReference type="Proteomes" id="UP001597417"/>
    </source>
</evidence>
<dbReference type="EMBL" id="JBHUKR010000021">
    <property type="protein sequence ID" value="MFD2421080.1"/>
    <property type="molecule type" value="Genomic_DNA"/>
</dbReference>
<feature type="chain" id="PRO_5046676371" description="DUF3558 domain-containing protein" evidence="1">
    <location>
        <begin position="28"/>
        <end position="334"/>
    </location>
</feature>
<comment type="caution">
    <text evidence="2">The sequence shown here is derived from an EMBL/GenBank/DDBJ whole genome shotgun (WGS) entry which is preliminary data.</text>
</comment>
<protein>
    <recommendedName>
        <fullName evidence="4">DUF3558 domain-containing protein</fullName>
    </recommendedName>
</protein>
<keyword evidence="1" id="KW-0732">Signal</keyword>
<dbReference type="Proteomes" id="UP001597417">
    <property type="component" value="Unassembled WGS sequence"/>
</dbReference>
<evidence type="ECO:0000256" key="1">
    <source>
        <dbReference type="SAM" id="SignalP"/>
    </source>
</evidence>
<evidence type="ECO:0008006" key="4">
    <source>
        <dbReference type="Google" id="ProtNLM"/>
    </source>
</evidence>
<proteinExistence type="predicted"/>
<accession>A0ABW5G1C1</accession>
<organism evidence="2 3">
    <name type="scientific">Amycolatopsis pigmentata</name>
    <dbReference type="NCBI Taxonomy" id="450801"/>
    <lineage>
        <taxon>Bacteria</taxon>
        <taxon>Bacillati</taxon>
        <taxon>Actinomycetota</taxon>
        <taxon>Actinomycetes</taxon>
        <taxon>Pseudonocardiales</taxon>
        <taxon>Pseudonocardiaceae</taxon>
        <taxon>Amycolatopsis</taxon>
    </lineage>
</organism>
<name>A0ABW5G1C1_9PSEU</name>
<dbReference type="RefSeq" id="WP_378269474.1">
    <property type="nucleotide sequence ID" value="NZ_JBHUKR010000021.1"/>
</dbReference>
<dbReference type="PROSITE" id="PS51257">
    <property type="entry name" value="PROKAR_LIPOPROTEIN"/>
    <property type="match status" value="1"/>
</dbReference>
<feature type="signal peptide" evidence="1">
    <location>
        <begin position="1"/>
        <end position="27"/>
    </location>
</feature>
<keyword evidence="3" id="KW-1185">Reference proteome</keyword>
<evidence type="ECO:0000313" key="2">
    <source>
        <dbReference type="EMBL" id="MFD2421080.1"/>
    </source>
</evidence>
<reference evidence="3" key="1">
    <citation type="journal article" date="2019" name="Int. J. Syst. Evol. Microbiol.">
        <title>The Global Catalogue of Microorganisms (GCM) 10K type strain sequencing project: providing services to taxonomists for standard genome sequencing and annotation.</title>
        <authorList>
            <consortium name="The Broad Institute Genomics Platform"/>
            <consortium name="The Broad Institute Genome Sequencing Center for Infectious Disease"/>
            <person name="Wu L."/>
            <person name="Ma J."/>
        </authorList>
    </citation>
    <scope>NUCLEOTIDE SEQUENCE [LARGE SCALE GENOMIC DNA]</scope>
    <source>
        <strain evidence="3">CGMCC 4.7645</strain>
    </source>
</reference>
<gene>
    <name evidence="2" type="ORF">ACFSXZ_32605</name>
</gene>
<sequence>MARLLGMAGRLAMICGAALFMAGCAQAIVGTPAPNQAAAQRALEERTPLTSDLAFGDLTTIDYCSLIDTDLVAQGGMTDAKAPQPSFDECAVSGKVGGQDATLEVGFLDKGAGSRIPDHDKTLPRGLVAQRDLSGGGLDSCAYHLAFPDRVSLELYAYLENPLSGAGSASSPLCRLDTTVFDGVVDAVTQKKVTHLTFAPGSIGAVDACTLLPDSIVLQQSGLPLQREQNPSKHRCRWTSTGLGARAALWFYVDKPPQAANGATAETIAGRPSVVTATGSSFCVVDTVVAPWPGAKNGEVEVAETYINVGSMAKDACGISRAFATAAWPNLPAS</sequence>